<dbReference type="EMBL" id="CP017675">
    <property type="protein sequence ID" value="APB34487.1"/>
    <property type="molecule type" value="Genomic_DNA"/>
</dbReference>
<proteinExistence type="predicted"/>
<dbReference type="STRING" id="1188229.GlitD10_2158"/>
<keyword evidence="1" id="KW-0051">Antiviral defense</keyword>
<keyword evidence="3" id="KW-1185">Reference proteome</keyword>
<evidence type="ECO:0000256" key="1">
    <source>
        <dbReference type="ARBA" id="ARBA00023118"/>
    </source>
</evidence>
<sequence length="232" mass="26533">MNQIFYLECPCTSFPRSFARDFKETYLYPPPSTLYGFFLSLVGEENMIAHLGVKLAIGIIGNDPPVSRIVRKQRSHKFVVGGDATKRINKYGEGIYPSQNYSKPNFQELLTDVRVAIRLDSSNESANIKLSERVAIVFSSPNQIVRFGGLSLGESWAMVNGIRNYRETDGVIRWLVRDKRGLIGLPVWVDRKTGQGTFQRFELSNQWQEDCWVDIQTPVTLPRVLNKSRRKK</sequence>
<dbReference type="NCBIfam" id="TIGR02593">
    <property type="entry name" value="CRISPR_cas5"/>
    <property type="match status" value="1"/>
</dbReference>
<protein>
    <recommendedName>
        <fullName evidence="4">CRISPR-associated protein Cas5</fullName>
    </recommendedName>
</protein>
<reference evidence="2 3" key="1">
    <citation type="submission" date="2016-10" db="EMBL/GenBank/DDBJ databases">
        <title>Description of Gloeomargarita lithophora gen. nov., sp. nov., a thylakoid-bearing basal-branching cyanobacterium with intracellular carbonates, and proposal for Gloeomargaritales ord. nov.</title>
        <authorList>
            <person name="Moreira D."/>
            <person name="Tavera R."/>
            <person name="Benzerara K."/>
            <person name="Skouri-Panet F."/>
            <person name="Couradeau E."/>
            <person name="Gerard E."/>
            <person name="Loussert C."/>
            <person name="Novelo E."/>
            <person name="Zivanovic Y."/>
            <person name="Lopez-Garcia P."/>
        </authorList>
    </citation>
    <scope>NUCLEOTIDE SEQUENCE [LARGE SCALE GENOMIC DNA]</scope>
    <source>
        <strain evidence="2 3">D10</strain>
    </source>
</reference>
<name>A0A1J0AEZ3_9CYAN</name>
<evidence type="ECO:0000313" key="3">
    <source>
        <dbReference type="Proteomes" id="UP000180235"/>
    </source>
</evidence>
<dbReference type="AlphaFoldDB" id="A0A1J0AEZ3"/>
<gene>
    <name evidence="2" type="ORF">GlitD10_2158</name>
</gene>
<evidence type="ECO:0000313" key="2">
    <source>
        <dbReference type="EMBL" id="APB34487.1"/>
    </source>
</evidence>
<dbReference type="OrthoDB" id="344955at2"/>
<dbReference type="RefSeq" id="WP_071454918.1">
    <property type="nucleotide sequence ID" value="NZ_CP017675.1"/>
</dbReference>
<evidence type="ECO:0008006" key="4">
    <source>
        <dbReference type="Google" id="ProtNLM"/>
    </source>
</evidence>
<accession>A0A1J0AEZ3</accession>
<dbReference type="GO" id="GO:0051607">
    <property type="term" value="P:defense response to virus"/>
    <property type="evidence" value="ECO:0007669"/>
    <property type="project" value="UniProtKB-KW"/>
</dbReference>
<organism evidence="2 3">
    <name type="scientific">Gloeomargarita lithophora Alchichica-D10</name>
    <dbReference type="NCBI Taxonomy" id="1188229"/>
    <lineage>
        <taxon>Bacteria</taxon>
        <taxon>Bacillati</taxon>
        <taxon>Cyanobacteriota</taxon>
        <taxon>Cyanophyceae</taxon>
        <taxon>Gloeomargaritales</taxon>
        <taxon>Gloeomargaritaceae</taxon>
        <taxon>Gloeomargarita</taxon>
    </lineage>
</organism>
<dbReference type="InterPro" id="IPR013422">
    <property type="entry name" value="CRISPR-assoc_prot_Cas5_N"/>
</dbReference>
<dbReference type="Proteomes" id="UP000180235">
    <property type="component" value="Chromosome"/>
</dbReference>
<dbReference type="KEGG" id="glt:GlitD10_2158"/>